<dbReference type="Gene3D" id="3.50.50.60">
    <property type="entry name" value="FAD/NAD(P)-binding domain"/>
    <property type="match status" value="2"/>
</dbReference>
<dbReference type="InterPro" id="IPR036188">
    <property type="entry name" value="FAD/NAD-bd_sf"/>
</dbReference>
<reference evidence="3 4" key="1">
    <citation type="journal article" date="2019" name="Int. J. Syst. Evol. Microbiol.">
        <title>The Global Catalogue of Microorganisms (GCM) 10K type strain sequencing project: providing services to taxonomists for standard genome sequencing and annotation.</title>
        <authorList>
            <consortium name="The Broad Institute Genomics Platform"/>
            <consortium name="The Broad Institute Genome Sequencing Center for Infectious Disease"/>
            <person name="Wu L."/>
            <person name="Ma J."/>
        </authorList>
    </citation>
    <scope>NUCLEOTIDE SEQUENCE [LARGE SCALE GENOMIC DNA]</scope>
    <source>
        <strain evidence="3 4">JCM 11813</strain>
    </source>
</reference>
<protein>
    <submittedName>
        <fullName evidence="3">Glycine oxidase ThiO</fullName>
    </submittedName>
</protein>
<sequence>MRVRVRGAGIVGLAVAEELLRRGHRVEVVDPAPGSGASYAAAGMVSPVGELWHGEERLHALGRASARLWPAYAERLGVPLRSGTILTAADAGDLQQVERQVGLAVQQGDAATMLNRRELLRREPGLGRVTGGAWLPDDHSVDPRAVVAALLARVPVTPAPAAGPSGGPSGRPEVTVLATGSSLPSVRGERAVRGEILRLRVDAVDLPGHPVRALVQGRPVYLVPRAHGEVVVGATQEEHDAPPVVTAGGVWRLLDDARRVLPAIDRAVLVEATARDRPGTADNLPLVGPSGEPGVVLATGHFRHGVLLAPLTARLVADHLETGHVEPGLDPRRFATQHPGGSS</sequence>
<dbReference type="InterPro" id="IPR006076">
    <property type="entry name" value="FAD-dep_OxRdtase"/>
</dbReference>
<dbReference type="Pfam" id="PF01266">
    <property type="entry name" value="DAO"/>
    <property type="match status" value="1"/>
</dbReference>
<evidence type="ECO:0000313" key="3">
    <source>
        <dbReference type="EMBL" id="GAA1129446.1"/>
    </source>
</evidence>
<dbReference type="Gene3D" id="3.30.9.10">
    <property type="entry name" value="D-Amino Acid Oxidase, subunit A, domain 2"/>
    <property type="match status" value="2"/>
</dbReference>
<dbReference type="PANTHER" id="PTHR13847:SF289">
    <property type="entry name" value="GLYCINE OXIDASE"/>
    <property type="match status" value="1"/>
</dbReference>
<dbReference type="PANTHER" id="PTHR13847">
    <property type="entry name" value="SARCOSINE DEHYDROGENASE-RELATED"/>
    <property type="match status" value="1"/>
</dbReference>
<gene>
    <name evidence="3" type="primary">thiO</name>
    <name evidence="3" type="ORF">GCM10009606_06590</name>
</gene>
<proteinExistence type="predicted"/>
<evidence type="ECO:0000313" key="4">
    <source>
        <dbReference type="Proteomes" id="UP001499979"/>
    </source>
</evidence>
<dbReference type="RefSeq" id="WP_343905635.1">
    <property type="nucleotide sequence ID" value="NZ_BAAAJE010000002.1"/>
</dbReference>
<feature type="domain" description="FAD dependent oxidoreductase" evidence="2">
    <location>
        <begin position="5"/>
        <end position="318"/>
    </location>
</feature>
<evidence type="ECO:0000256" key="1">
    <source>
        <dbReference type="ARBA" id="ARBA00023002"/>
    </source>
</evidence>
<keyword evidence="1" id="KW-0560">Oxidoreductase</keyword>
<dbReference type="Proteomes" id="UP001499979">
    <property type="component" value="Unassembled WGS sequence"/>
</dbReference>
<name>A0ABN1U9V7_9ACTN</name>
<organism evidence="3 4">
    <name type="scientific">Nocardioides aquiterrae</name>
    <dbReference type="NCBI Taxonomy" id="203799"/>
    <lineage>
        <taxon>Bacteria</taxon>
        <taxon>Bacillati</taxon>
        <taxon>Actinomycetota</taxon>
        <taxon>Actinomycetes</taxon>
        <taxon>Propionibacteriales</taxon>
        <taxon>Nocardioidaceae</taxon>
        <taxon>Nocardioides</taxon>
    </lineage>
</organism>
<comment type="caution">
    <text evidence="3">The sequence shown here is derived from an EMBL/GenBank/DDBJ whole genome shotgun (WGS) entry which is preliminary data.</text>
</comment>
<keyword evidence="4" id="KW-1185">Reference proteome</keyword>
<dbReference type="EMBL" id="BAAAJE010000002">
    <property type="protein sequence ID" value="GAA1129446.1"/>
    <property type="molecule type" value="Genomic_DNA"/>
</dbReference>
<accession>A0ABN1U9V7</accession>
<dbReference type="SUPFAM" id="SSF51905">
    <property type="entry name" value="FAD/NAD(P)-binding domain"/>
    <property type="match status" value="1"/>
</dbReference>
<evidence type="ECO:0000259" key="2">
    <source>
        <dbReference type="Pfam" id="PF01266"/>
    </source>
</evidence>